<organism evidence="2 3">
    <name type="scientific">Plastorhodobacter daqingensis</name>
    <dbReference type="NCBI Taxonomy" id="1387281"/>
    <lineage>
        <taxon>Bacteria</taxon>
        <taxon>Pseudomonadati</taxon>
        <taxon>Pseudomonadota</taxon>
        <taxon>Alphaproteobacteria</taxon>
        <taxon>Rhodobacterales</taxon>
        <taxon>Paracoccaceae</taxon>
        <taxon>Plastorhodobacter</taxon>
    </lineage>
</organism>
<proteinExistence type="predicted"/>
<keyword evidence="3" id="KW-1185">Reference proteome</keyword>
<comment type="caution">
    <text evidence="2">The sequence shown here is derived from an EMBL/GenBank/DDBJ whole genome shotgun (WGS) entry which is preliminary data.</text>
</comment>
<dbReference type="Proteomes" id="UP001596516">
    <property type="component" value="Unassembled WGS sequence"/>
</dbReference>
<sequence>MNLIWLLRAARWARNPPSAKRVKLVLGIIAFCLFIAGLELIWGWPEWLTVPNPSGGARRFTP</sequence>
<evidence type="ECO:0000256" key="1">
    <source>
        <dbReference type="SAM" id="Phobius"/>
    </source>
</evidence>
<accession>A0ABW2UFI0</accession>
<keyword evidence="1" id="KW-0812">Transmembrane</keyword>
<dbReference type="RefSeq" id="WP_377399668.1">
    <property type="nucleotide sequence ID" value="NZ_JBHTFQ010000002.1"/>
</dbReference>
<gene>
    <name evidence="2" type="ORF">ACFQXB_04300</name>
</gene>
<name>A0ABW2UFI0_9RHOB</name>
<evidence type="ECO:0000313" key="3">
    <source>
        <dbReference type="Proteomes" id="UP001596516"/>
    </source>
</evidence>
<keyword evidence="1" id="KW-0472">Membrane</keyword>
<evidence type="ECO:0000313" key="2">
    <source>
        <dbReference type="EMBL" id="MFC7703414.1"/>
    </source>
</evidence>
<keyword evidence="1" id="KW-1133">Transmembrane helix</keyword>
<reference evidence="3" key="1">
    <citation type="journal article" date="2019" name="Int. J. Syst. Evol. Microbiol.">
        <title>The Global Catalogue of Microorganisms (GCM) 10K type strain sequencing project: providing services to taxonomists for standard genome sequencing and annotation.</title>
        <authorList>
            <consortium name="The Broad Institute Genomics Platform"/>
            <consortium name="The Broad Institute Genome Sequencing Center for Infectious Disease"/>
            <person name="Wu L."/>
            <person name="Ma J."/>
        </authorList>
    </citation>
    <scope>NUCLEOTIDE SEQUENCE [LARGE SCALE GENOMIC DNA]</scope>
    <source>
        <strain evidence="3">CGMCC 1.12750</strain>
    </source>
</reference>
<protein>
    <submittedName>
        <fullName evidence="2">Uncharacterized protein</fullName>
    </submittedName>
</protein>
<feature type="transmembrane region" description="Helical" evidence="1">
    <location>
        <begin position="21"/>
        <end position="44"/>
    </location>
</feature>
<dbReference type="EMBL" id="JBHTFQ010000002">
    <property type="protein sequence ID" value="MFC7703414.1"/>
    <property type="molecule type" value="Genomic_DNA"/>
</dbReference>